<name>A0A0G4FWQ2_9ALVE</name>
<dbReference type="InterPro" id="IPR000742">
    <property type="entry name" value="EGF"/>
</dbReference>
<organism evidence="6">
    <name type="scientific">Chromera velia CCMP2878</name>
    <dbReference type="NCBI Taxonomy" id="1169474"/>
    <lineage>
        <taxon>Eukaryota</taxon>
        <taxon>Sar</taxon>
        <taxon>Alveolata</taxon>
        <taxon>Colpodellida</taxon>
        <taxon>Chromeraceae</taxon>
        <taxon>Chromera</taxon>
    </lineage>
</organism>
<dbReference type="AlphaFoldDB" id="A0A0G4FWQ2"/>
<dbReference type="InterPro" id="IPR008979">
    <property type="entry name" value="Galactose-bd-like_sf"/>
</dbReference>
<dbReference type="SUPFAM" id="SSF49785">
    <property type="entry name" value="Galactose-binding domain-like"/>
    <property type="match status" value="1"/>
</dbReference>
<comment type="caution">
    <text evidence="4">Lacks conserved residue(s) required for the propagation of feature annotation.</text>
</comment>
<accession>A0A0G4FWQ2</accession>
<dbReference type="PROSITE" id="PS01186">
    <property type="entry name" value="EGF_2"/>
    <property type="match status" value="1"/>
</dbReference>
<dbReference type="VEuPathDB" id="CryptoDB:Cvel_19038"/>
<evidence type="ECO:0000256" key="1">
    <source>
        <dbReference type="ARBA" id="ARBA00022536"/>
    </source>
</evidence>
<gene>
    <name evidence="6" type="ORF">Cvel_19038</name>
</gene>
<sequence length="617" mass="65439">MTTWTLLGSYSGETSWGSVETKTFSANATAGPYSFFKLVGKRVNHSTAAFMAIGEILLIGVYQEVQVPPSDIGSALSWSKDGSVTYGGFHTFTKDYASGACPGTYRVRTNTSWYDMTGASGALGGNEWPPSGAFDNQPGAGSTRTAWAIGNSLSCGLNKDCNAELILETPCSIEATTWWVQAEDAHATASTPSAITLSGSADEGATWTELGSFSGETGFTQAEVRNYTANGGSAGAFNWFKFFIKRTGQSTPTHATMSGVGLYGNPALQILPPSDIGAGASWTKDPSFLYSGVYTLYKDHAGPVCPGRFRAMTNQGHWNDAGWFSFASNEFPVSGAFDRLASTASPGWNSATNLAGTSNANDATVELILKLPCSLVLESFTVQSRTDGFTHQAPSKASVYGSTDGASWTFVSSYVNETSWTAGEKKRFSADNQVGPFNYFKFGLQRISQAADELMHVGDIELYAWNVTDLCGSHNCDANAACENAGSSFSCECNYGFFGNGVSCNASVLIPPADIGGGSLWVDDSSETYNSLPTQYRQYAGSVCPGTYRAKANTDWIFRGASNEWGPAGAFDRQTASHGDQTGYSTNGNVVNSGTGDANDANVELILELPCRIILNA</sequence>
<protein>
    <recommendedName>
        <fullName evidence="5">EGF-like domain-containing protein</fullName>
    </recommendedName>
</protein>
<dbReference type="PROSITE" id="PS50026">
    <property type="entry name" value="EGF_3"/>
    <property type="match status" value="1"/>
</dbReference>
<keyword evidence="1 4" id="KW-0245">EGF-like domain</keyword>
<dbReference type="InterPro" id="IPR000152">
    <property type="entry name" value="EGF-type_Asp/Asn_hydroxyl_site"/>
</dbReference>
<dbReference type="InterPro" id="IPR024731">
    <property type="entry name" value="NELL2-like_EGF"/>
</dbReference>
<dbReference type="PROSITE" id="PS00010">
    <property type="entry name" value="ASX_HYDROXYL"/>
    <property type="match status" value="1"/>
</dbReference>
<evidence type="ECO:0000256" key="3">
    <source>
        <dbReference type="ARBA" id="ARBA00023157"/>
    </source>
</evidence>
<dbReference type="EMBL" id="CDMZ01000677">
    <property type="protein sequence ID" value="CEM19353.1"/>
    <property type="molecule type" value="Genomic_DNA"/>
</dbReference>
<proteinExistence type="predicted"/>
<reference evidence="6" key="1">
    <citation type="submission" date="2014-11" db="EMBL/GenBank/DDBJ databases">
        <authorList>
            <person name="Otto D Thomas"/>
            <person name="Naeem Raeece"/>
        </authorList>
    </citation>
    <scope>NUCLEOTIDE SEQUENCE</scope>
</reference>
<dbReference type="Gene3D" id="2.10.25.10">
    <property type="entry name" value="Laminin"/>
    <property type="match status" value="1"/>
</dbReference>
<dbReference type="CDD" id="cd00053">
    <property type="entry name" value="EGF"/>
    <property type="match status" value="1"/>
</dbReference>
<keyword evidence="3" id="KW-1015">Disulfide bond</keyword>
<dbReference type="PhylomeDB" id="A0A0G4FWQ2"/>
<evidence type="ECO:0000259" key="5">
    <source>
        <dbReference type="PROSITE" id="PS50026"/>
    </source>
</evidence>
<evidence type="ECO:0000256" key="4">
    <source>
        <dbReference type="PROSITE-ProRule" id="PRU00076"/>
    </source>
</evidence>
<evidence type="ECO:0000256" key="2">
    <source>
        <dbReference type="ARBA" id="ARBA00022729"/>
    </source>
</evidence>
<dbReference type="Gene3D" id="2.60.120.260">
    <property type="entry name" value="Galactose-binding domain-like"/>
    <property type="match status" value="1"/>
</dbReference>
<evidence type="ECO:0000313" key="6">
    <source>
        <dbReference type="EMBL" id="CEM19353.1"/>
    </source>
</evidence>
<keyword evidence="2" id="KW-0732">Signal</keyword>
<dbReference type="Pfam" id="PF12947">
    <property type="entry name" value="EGF_3"/>
    <property type="match status" value="1"/>
</dbReference>
<feature type="domain" description="EGF-like" evidence="5">
    <location>
        <begin position="467"/>
        <end position="505"/>
    </location>
</feature>